<keyword evidence="2" id="KW-1003">Cell membrane</keyword>
<evidence type="ECO:0000256" key="5">
    <source>
        <dbReference type="ARBA" id="ARBA00023136"/>
    </source>
</evidence>
<evidence type="ECO:0000256" key="6">
    <source>
        <dbReference type="SAM" id="MobiDB-lite"/>
    </source>
</evidence>
<evidence type="ECO:0000256" key="1">
    <source>
        <dbReference type="ARBA" id="ARBA00004651"/>
    </source>
</evidence>
<evidence type="ECO:0000256" key="3">
    <source>
        <dbReference type="ARBA" id="ARBA00022692"/>
    </source>
</evidence>
<dbReference type="InterPro" id="IPR001123">
    <property type="entry name" value="LeuE-type"/>
</dbReference>
<keyword evidence="3 7" id="KW-0812">Transmembrane</keyword>
<keyword evidence="9" id="KW-1185">Reference proteome</keyword>
<evidence type="ECO:0000256" key="7">
    <source>
        <dbReference type="SAM" id="Phobius"/>
    </source>
</evidence>
<proteinExistence type="predicted"/>
<protein>
    <submittedName>
        <fullName evidence="8">LysE family translocator</fullName>
    </submittedName>
</protein>
<keyword evidence="4 7" id="KW-1133">Transmembrane helix</keyword>
<feature type="region of interest" description="Disordered" evidence="6">
    <location>
        <begin position="1"/>
        <end position="23"/>
    </location>
</feature>
<dbReference type="RefSeq" id="WP_261506097.1">
    <property type="nucleotide sequence ID" value="NZ_JAHXDE010000001.1"/>
</dbReference>
<dbReference type="EMBL" id="JAHXDE010000001">
    <property type="protein sequence ID" value="MCT8504338.1"/>
    <property type="molecule type" value="Genomic_DNA"/>
</dbReference>
<feature type="transmembrane region" description="Helical" evidence="7">
    <location>
        <begin position="91"/>
        <end position="112"/>
    </location>
</feature>
<feature type="transmembrane region" description="Helical" evidence="7">
    <location>
        <begin position="163"/>
        <end position="182"/>
    </location>
</feature>
<dbReference type="Proteomes" id="UP001145353">
    <property type="component" value="Unassembled WGS sequence"/>
</dbReference>
<evidence type="ECO:0000313" key="9">
    <source>
        <dbReference type="Proteomes" id="UP001145353"/>
    </source>
</evidence>
<reference evidence="8" key="2">
    <citation type="journal article" date="2022" name="Syst. Appl. Microbiol.">
        <title>Chromohalobacter moromii sp. nov., a moderately halophilic bacterium isolated from lupine-based moromi fermentation.</title>
        <authorList>
            <person name="Lulf R.H."/>
            <person name="Hilgarth M."/>
            <person name="Ehrmann M.A."/>
        </authorList>
    </citation>
    <scope>NUCLEOTIDE SEQUENCE</scope>
    <source>
        <strain evidence="8">TMW 2.2304</strain>
    </source>
</reference>
<comment type="caution">
    <text evidence="8">The sequence shown here is derived from an EMBL/GenBank/DDBJ whole genome shotgun (WGS) entry which is preliminary data.</text>
</comment>
<gene>
    <name evidence="8" type="ORF">KZO87_02985</name>
</gene>
<reference evidence="8" key="1">
    <citation type="submission" date="2021-07" db="EMBL/GenBank/DDBJ databases">
        <authorList>
            <person name="Luelf R.H."/>
        </authorList>
    </citation>
    <scope>NUCLEOTIDE SEQUENCE</scope>
    <source>
        <strain evidence="8">TMW 2.2304</strain>
    </source>
</reference>
<evidence type="ECO:0000313" key="8">
    <source>
        <dbReference type="EMBL" id="MCT8504338.1"/>
    </source>
</evidence>
<evidence type="ECO:0000256" key="4">
    <source>
        <dbReference type="ARBA" id="ARBA00022989"/>
    </source>
</evidence>
<organism evidence="8 9">
    <name type="scientific">Chromohalobacter moromii</name>
    <dbReference type="NCBI Taxonomy" id="2860329"/>
    <lineage>
        <taxon>Bacteria</taxon>
        <taxon>Pseudomonadati</taxon>
        <taxon>Pseudomonadota</taxon>
        <taxon>Gammaproteobacteria</taxon>
        <taxon>Oceanospirillales</taxon>
        <taxon>Halomonadaceae</taxon>
        <taxon>Chromohalobacter</taxon>
    </lineage>
</organism>
<evidence type="ECO:0000256" key="2">
    <source>
        <dbReference type="ARBA" id="ARBA00022475"/>
    </source>
</evidence>
<dbReference type="AlphaFoldDB" id="A0A9X2X0G1"/>
<name>A0A9X2X0G1_9GAMM</name>
<dbReference type="Pfam" id="PF01810">
    <property type="entry name" value="LysE"/>
    <property type="match status" value="1"/>
</dbReference>
<accession>A0A9X2X0G1</accession>
<sequence>MHTGRGGDEHDKQAGEGGTPGKESDVLGSFFPFVLTAYLMWATPGPNNMLLAYSGARFGLSKTLPHIVGVVLGTTTLVVSGLVVLEPLVERYPFLMVLLKIVGSLWLIQIGIKMIKSQGAAEVSEHEEPWSCLKAFVFQFANPKAITSAITLASLVFSSFDGGVAFLYLSVLIVPLVCFKTVNEL</sequence>
<comment type="subcellular location">
    <subcellularLocation>
        <location evidence="1">Cell membrane</location>
        <topology evidence="1">Multi-pass membrane protein</topology>
    </subcellularLocation>
</comment>
<dbReference type="PANTHER" id="PTHR30086">
    <property type="entry name" value="ARGININE EXPORTER PROTEIN ARGO"/>
    <property type="match status" value="1"/>
</dbReference>
<dbReference type="GO" id="GO:0015171">
    <property type="term" value="F:amino acid transmembrane transporter activity"/>
    <property type="evidence" value="ECO:0007669"/>
    <property type="project" value="TreeGrafter"/>
</dbReference>
<dbReference type="GO" id="GO:0005886">
    <property type="term" value="C:plasma membrane"/>
    <property type="evidence" value="ECO:0007669"/>
    <property type="project" value="UniProtKB-SubCell"/>
</dbReference>
<keyword evidence="5 7" id="KW-0472">Membrane</keyword>
<feature type="compositionally biased region" description="Basic and acidic residues" evidence="6">
    <location>
        <begin position="1"/>
        <end position="14"/>
    </location>
</feature>
<dbReference type="PANTHER" id="PTHR30086:SF20">
    <property type="entry name" value="ARGININE EXPORTER PROTEIN ARGO-RELATED"/>
    <property type="match status" value="1"/>
</dbReference>
<feature type="transmembrane region" description="Helical" evidence="7">
    <location>
        <begin position="26"/>
        <end position="43"/>
    </location>
</feature>
<feature type="transmembrane region" description="Helical" evidence="7">
    <location>
        <begin position="64"/>
        <end position="85"/>
    </location>
</feature>